<organism evidence="6 7">
    <name type="scientific">Asticcacaulis aquaticus</name>
    <dbReference type="NCBI Taxonomy" id="2984212"/>
    <lineage>
        <taxon>Bacteria</taxon>
        <taxon>Pseudomonadati</taxon>
        <taxon>Pseudomonadota</taxon>
        <taxon>Alphaproteobacteria</taxon>
        <taxon>Caulobacterales</taxon>
        <taxon>Caulobacteraceae</taxon>
        <taxon>Asticcacaulis</taxon>
    </lineage>
</organism>
<proteinExistence type="inferred from homology"/>
<comment type="caution">
    <text evidence="6">The sequence shown here is derived from an EMBL/GenBank/DDBJ whole genome shotgun (WGS) entry which is preliminary data.</text>
</comment>
<dbReference type="InterPro" id="IPR000070">
    <property type="entry name" value="Pectinesterase_cat"/>
</dbReference>
<comment type="similarity">
    <text evidence="1">Belongs to the pectinesterase family.</text>
</comment>
<gene>
    <name evidence="6" type="ORF">PQU92_12655</name>
</gene>
<keyword evidence="4" id="KW-0732">Signal</keyword>
<dbReference type="InterPro" id="IPR011050">
    <property type="entry name" value="Pectin_lyase_fold/virulence"/>
</dbReference>
<dbReference type="Proteomes" id="UP001214854">
    <property type="component" value="Unassembled WGS sequence"/>
</dbReference>
<feature type="domain" description="Pectinesterase catalytic" evidence="5">
    <location>
        <begin position="38"/>
        <end position="307"/>
    </location>
</feature>
<accession>A0ABT5HVP2</accession>
<feature type="signal peptide" evidence="4">
    <location>
        <begin position="1"/>
        <end position="27"/>
    </location>
</feature>
<evidence type="ECO:0000256" key="2">
    <source>
        <dbReference type="ARBA" id="ARBA00022801"/>
    </source>
</evidence>
<evidence type="ECO:0000313" key="7">
    <source>
        <dbReference type="Proteomes" id="UP001214854"/>
    </source>
</evidence>
<evidence type="ECO:0000259" key="5">
    <source>
        <dbReference type="Pfam" id="PF01095"/>
    </source>
</evidence>
<dbReference type="SUPFAM" id="SSF51126">
    <property type="entry name" value="Pectin lyase-like"/>
    <property type="match status" value="1"/>
</dbReference>
<dbReference type="PANTHER" id="PTHR31321:SF57">
    <property type="entry name" value="PECTINESTERASE 53-RELATED"/>
    <property type="match status" value="1"/>
</dbReference>
<dbReference type="Pfam" id="PF01095">
    <property type="entry name" value="Pectinesterase"/>
    <property type="match status" value="1"/>
</dbReference>
<dbReference type="Gene3D" id="2.160.20.10">
    <property type="entry name" value="Single-stranded right-handed beta-helix, Pectin lyase-like"/>
    <property type="match status" value="1"/>
</dbReference>
<dbReference type="EMBL" id="JAQQKX010000010">
    <property type="protein sequence ID" value="MDC7684133.1"/>
    <property type="molecule type" value="Genomic_DNA"/>
</dbReference>
<evidence type="ECO:0000256" key="4">
    <source>
        <dbReference type="SAM" id="SignalP"/>
    </source>
</evidence>
<dbReference type="InterPro" id="IPR012334">
    <property type="entry name" value="Pectin_lyas_fold"/>
</dbReference>
<keyword evidence="7" id="KW-1185">Reference proteome</keyword>
<dbReference type="RefSeq" id="WP_272748586.1">
    <property type="nucleotide sequence ID" value="NZ_JAQQKX010000010.1"/>
</dbReference>
<keyword evidence="3" id="KW-0063">Aspartyl esterase</keyword>
<protein>
    <submittedName>
        <fullName evidence="6">Pectinesterase family protein</fullName>
    </submittedName>
</protein>
<sequence>MLLSRRLFAGGLTVSGLAAGLAAPVFAQSKMVLKVPQDHKTIAEALTALPETGGTIEIATGTYKEKLVVAKPDVVLKGQGKTAEEVLIVWGDNAHTPRPNATLTVSGNGFRATNLTIQNDYHLKQPDVPAQALALSIDADRAVVTGVRLLGAQDTLMASSKKGPQPSRQYYKDCYIEGHVDFIFGNALAFFDRCHLHVIDRGSAFITAHSRNAETETSAYVFDHCRITTAGDGDYYFGRAWRAYGQVVFLDTRIEGNIHPEGWREWTPGKTETYTTAAFSEYNSSGPHGDMSQRVFWAKTLTAEQAAKWRLEAVFPDRSWIGAGA</sequence>
<reference evidence="6 7" key="1">
    <citation type="submission" date="2023-01" db="EMBL/GenBank/DDBJ databases">
        <title>Novel species of the genus Asticcacaulis isolated from rivers.</title>
        <authorList>
            <person name="Lu H."/>
        </authorList>
    </citation>
    <scope>NUCLEOTIDE SEQUENCE [LARGE SCALE GENOMIC DNA]</scope>
    <source>
        <strain evidence="6 7">BYS171W</strain>
    </source>
</reference>
<evidence type="ECO:0000256" key="1">
    <source>
        <dbReference type="ARBA" id="ARBA00008891"/>
    </source>
</evidence>
<feature type="chain" id="PRO_5046547840" evidence="4">
    <location>
        <begin position="28"/>
        <end position="325"/>
    </location>
</feature>
<evidence type="ECO:0000313" key="6">
    <source>
        <dbReference type="EMBL" id="MDC7684133.1"/>
    </source>
</evidence>
<name>A0ABT5HVP2_9CAUL</name>
<dbReference type="PANTHER" id="PTHR31321">
    <property type="entry name" value="ACYL-COA THIOESTER HYDROLASE YBHC-RELATED"/>
    <property type="match status" value="1"/>
</dbReference>
<evidence type="ECO:0000256" key="3">
    <source>
        <dbReference type="ARBA" id="ARBA00023085"/>
    </source>
</evidence>
<keyword evidence="2" id="KW-0378">Hydrolase</keyword>